<name>A0A2R6NZ56_9APHY</name>
<comment type="caution">
    <text evidence="1">The sequence shown here is derived from an EMBL/GenBank/DDBJ whole genome shotgun (WGS) entry which is preliminary data.</text>
</comment>
<dbReference type="InterPro" id="IPR032675">
    <property type="entry name" value="LRR_dom_sf"/>
</dbReference>
<sequence>GMKDQGSLECGQTRTPQVLTEESIPATMLLNFDVLFDVMLHVSSRRDASWLMQTCRTLYSVGAPTMLSFPVELRSKRHFISFHAFMSVGGGRRYQYLRKLTLGNGICGLTEEQMQQLIGLIHHATVIESLTIGHTSLLEEDLHFGYAIAQLTNVKEFFMDTVNKSKTPTSWELLLHIRSNVVSARLDLLLELDGIRQTRGDPIYLLQNLADSLEILDVRNADFATANIKYPHLKHLSVGLWHVAPIAPLIRAYPNLRTLVIHNLSFDLAEAIRRANREFQLQRTWEALDYVETTINAAYNLAISCKIHFLNVEEVDTPEDVTMLGSVLADCRPSILSLSWDLLLEVKQFPCLAKNIPRELEHLVLRMDLSTHSPDKMGETLDIVWKSLKTSKISKLEISLNWSDWAIDSGAPMYSLWRGGEKPTPLKQYVQGLNVKTLARRIISTIRSVQYLCLRISYEGQDQESGGYWRTNRQGCCLAIDRLDEAVGKKVMFKKDRHFYMSRQYQSLMHC</sequence>
<keyword evidence="2" id="KW-1185">Reference proteome</keyword>
<dbReference type="OrthoDB" id="2751407at2759"/>
<evidence type="ECO:0000313" key="2">
    <source>
        <dbReference type="Proteomes" id="UP000186601"/>
    </source>
</evidence>
<dbReference type="SUPFAM" id="SSF52047">
    <property type="entry name" value="RNI-like"/>
    <property type="match status" value="1"/>
</dbReference>
<feature type="non-terminal residue" evidence="1">
    <location>
        <position position="1"/>
    </location>
</feature>
<evidence type="ECO:0000313" key="1">
    <source>
        <dbReference type="EMBL" id="PSR81098.1"/>
    </source>
</evidence>
<dbReference type="EMBL" id="MLYV02000626">
    <property type="protein sequence ID" value="PSR81098.1"/>
    <property type="molecule type" value="Genomic_DNA"/>
</dbReference>
<gene>
    <name evidence="1" type="ORF">PHLCEN_2v6539</name>
</gene>
<protein>
    <submittedName>
        <fullName evidence="1">Uncharacterized protein</fullName>
    </submittedName>
</protein>
<dbReference type="AlphaFoldDB" id="A0A2R6NZ56"/>
<accession>A0A2R6NZ56</accession>
<dbReference type="Gene3D" id="3.80.10.10">
    <property type="entry name" value="Ribonuclease Inhibitor"/>
    <property type="match status" value="1"/>
</dbReference>
<dbReference type="Proteomes" id="UP000186601">
    <property type="component" value="Unassembled WGS sequence"/>
</dbReference>
<reference evidence="1 2" key="1">
    <citation type="submission" date="2018-02" db="EMBL/GenBank/DDBJ databases">
        <title>Genome sequence of the basidiomycete white-rot fungus Phlebia centrifuga.</title>
        <authorList>
            <person name="Granchi Z."/>
            <person name="Peng M."/>
            <person name="de Vries R.P."/>
            <person name="Hilden K."/>
            <person name="Makela M.R."/>
            <person name="Grigoriev I."/>
            <person name="Riley R."/>
        </authorList>
    </citation>
    <scope>NUCLEOTIDE SEQUENCE [LARGE SCALE GENOMIC DNA]</scope>
    <source>
        <strain evidence="1 2">FBCC195</strain>
    </source>
</reference>
<organism evidence="1 2">
    <name type="scientific">Hermanssonia centrifuga</name>
    <dbReference type="NCBI Taxonomy" id="98765"/>
    <lineage>
        <taxon>Eukaryota</taxon>
        <taxon>Fungi</taxon>
        <taxon>Dikarya</taxon>
        <taxon>Basidiomycota</taxon>
        <taxon>Agaricomycotina</taxon>
        <taxon>Agaricomycetes</taxon>
        <taxon>Polyporales</taxon>
        <taxon>Meruliaceae</taxon>
        <taxon>Hermanssonia</taxon>
    </lineage>
</organism>
<proteinExistence type="predicted"/>